<dbReference type="GO" id="GO:0005840">
    <property type="term" value="C:ribosome"/>
    <property type="evidence" value="ECO:0007669"/>
    <property type="project" value="UniProtKB-KW"/>
</dbReference>
<dbReference type="EMBL" id="CP011213">
    <property type="protein sequence ID" value="AKM82604.1"/>
    <property type="molecule type" value="Genomic_DNA"/>
</dbReference>
<protein>
    <submittedName>
        <fullName evidence="4">50S ribosomal protein L35</fullName>
    </submittedName>
</protein>
<keyword evidence="3" id="KW-0687">Ribonucleoprotein</keyword>
<dbReference type="STRING" id="1618337.UT28_C0001G0826"/>
<gene>
    <name evidence="4" type="ORF">UT28_C0001G0826</name>
</gene>
<dbReference type="SUPFAM" id="SSF143034">
    <property type="entry name" value="L35p-like"/>
    <property type="match status" value="1"/>
</dbReference>
<evidence type="ECO:0000313" key="5">
    <source>
        <dbReference type="Proteomes" id="UP000035648"/>
    </source>
</evidence>
<evidence type="ECO:0000313" key="4">
    <source>
        <dbReference type="EMBL" id="AKM82604.1"/>
    </source>
</evidence>
<accession>A0A0G4B415</accession>
<dbReference type="Proteomes" id="UP000035648">
    <property type="component" value="Chromosome"/>
</dbReference>
<evidence type="ECO:0000256" key="1">
    <source>
        <dbReference type="ARBA" id="ARBA00006598"/>
    </source>
</evidence>
<dbReference type="InterPro" id="IPR037229">
    <property type="entry name" value="Ribosomal_bL35_sf"/>
</dbReference>
<dbReference type="InterPro" id="IPR021137">
    <property type="entry name" value="Ribosomal_bL35-like"/>
</dbReference>
<comment type="similarity">
    <text evidence="1">Belongs to the bacterial ribosomal protein bL35 family.</text>
</comment>
<sequence>MKAKTVKTASKRITNVTKTGKLMRRKLSGQHLTTGKSKRTLRNSTKKMALTHADYRKIAKMLPNG</sequence>
<dbReference type="KEGG" id="bbgw:UT28_C0001G0826"/>
<name>A0A0G4B415_9BACT</name>
<keyword evidence="2 4" id="KW-0689">Ribosomal protein</keyword>
<dbReference type="GO" id="GO:0006412">
    <property type="term" value="P:translation"/>
    <property type="evidence" value="ECO:0007669"/>
    <property type="project" value="InterPro"/>
</dbReference>
<dbReference type="GO" id="GO:1990904">
    <property type="term" value="C:ribonucleoprotein complex"/>
    <property type="evidence" value="ECO:0007669"/>
    <property type="project" value="UniProtKB-KW"/>
</dbReference>
<proteinExistence type="inferred from homology"/>
<dbReference type="Gene3D" id="4.10.410.60">
    <property type="match status" value="1"/>
</dbReference>
<reference evidence="4 5" key="1">
    <citation type="journal article" date="2015" name="Nature">
        <title>rRNA introns, odd ribosomes, and small enigmatic genomes across a large radiation of phyla.</title>
        <authorList>
            <person name="Brown C.T."/>
            <person name="Hug L.A."/>
            <person name="Thomas B.C."/>
            <person name="Sharon I."/>
            <person name="Castelle C.J."/>
            <person name="Singh A."/>
            <person name="Wilkins M.J."/>
            <person name="Williams K.H."/>
            <person name="Banfield J.F."/>
        </authorList>
    </citation>
    <scope>NUCLEOTIDE SEQUENCE [LARGE SCALE GENOMIC DNA]</scope>
</reference>
<evidence type="ECO:0000256" key="3">
    <source>
        <dbReference type="ARBA" id="ARBA00023274"/>
    </source>
</evidence>
<dbReference type="GO" id="GO:0003735">
    <property type="term" value="F:structural constituent of ribosome"/>
    <property type="evidence" value="ECO:0007669"/>
    <property type="project" value="InterPro"/>
</dbReference>
<organism evidence="4 5">
    <name type="scientific">Berkelbacteria bacterium GW2011_GWE1_39_12</name>
    <dbReference type="NCBI Taxonomy" id="1618337"/>
    <lineage>
        <taxon>Bacteria</taxon>
        <taxon>Candidatus Berkelbacteria</taxon>
    </lineage>
</organism>
<dbReference type="Pfam" id="PF01632">
    <property type="entry name" value="Ribosomal_L35p"/>
    <property type="match status" value="1"/>
</dbReference>
<evidence type="ECO:0000256" key="2">
    <source>
        <dbReference type="ARBA" id="ARBA00022980"/>
    </source>
</evidence>
<dbReference type="AlphaFoldDB" id="A0A0G4B415"/>